<accession>A0A2S1KRU3</accession>
<gene>
    <name evidence="1" type="ORF">B6254_1325</name>
</gene>
<evidence type="ECO:0000313" key="1">
    <source>
        <dbReference type="EMBL" id="AWF95729.1"/>
    </source>
</evidence>
<sequence>MKGGLADNVCSRRANIDVSVWWLLVGFVDVRRQSQQQEVKTQKTAQTLNGWRFNIY</sequence>
<organism evidence="1 2">
    <name type="scientific">Weissella cibaria</name>
    <dbReference type="NCBI Taxonomy" id="137591"/>
    <lineage>
        <taxon>Bacteria</taxon>
        <taxon>Bacillati</taxon>
        <taxon>Bacillota</taxon>
        <taxon>Bacilli</taxon>
        <taxon>Lactobacillales</taxon>
        <taxon>Lactobacillaceae</taxon>
        <taxon>Weissella</taxon>
    </lineage>
</organism>
<protein>
    <submittedName>
        <fullName evidence="1">Uncharacterized protein</fullName>
    </submittedName>
</protein>
<dbReference type="AlphaFoldDB" id="A0A2S1KRU3"/>
<dbReference type="Proteomes" id="UP000244870">
    <property type="component" value="Chromosome"/>
</dbReference>
<reference evidence="1 2" key="1">
    <citation type="submission" date="2017-04" db="EMBL/GenBank/DDBJ databases">
        <title>Weissella cibaria strain m2 complete genome.</title>
        <authorList>
            <person name="Pan Q."/>
            <person name="Tan M."/>
            <person name="Yao F."/>
            <person name="Su S."/>
        </authorList>
    </citation>
    <scope>NUCLEOTIDE SEQUENCE [LARGE SCALE GENOMIC DNA]</scope>
    <source>
        <strain evidence="1 2">M2</strain>
    </source>
</reference>
<evidence type="ECO:0000313" key="2">
    <source>
        <dbReference type="Proteomes" id="UP000244870"/>
    </source>
</evidence>
<proteinExistence type="predicted"/>
<name>A0A2S1KRU3_9LACO</name>
<dbReference type="EMBL" id="CP020928">
    <property type="protein sequence ID" value="AWF95729.1"/>
    <property type="molecule type" value="Genomic_DNA"/>
</dbReference>